<dbReference type="GO" id="GO:0006633">
    <property type="term" value="P:fatty acid biosynthetic process"/>
    <property type="evidence" value="ECO:0007669"/>
    <property type="project" value="TreeGrafter"/>
</dbReference>
<accession>A0A4U2Y3U0</accession>
<dbReference type="PROSITE" id="PS52004">
    <property type="entry name" value="KS3_2"/>
    <property type="match status" value="1"/>
</dbReference>
<dbReference type="PANTHER" id="PTHR43775:SF37">
    <property type="entry name" value="SI:DKEY-61P9.11"/>
    <property type="match status" value="1"/>
</dbReference>
<dbReference type="Gene3D" id="1.10.1200.10">
    <property type="entry name" value="ACP-like"/>
    <property type="match status" value="1"/>
</dbReference>
<dbReference type="Gene3D" id="3.40.47.10">
    <property type="match status" value="1"/>
</dbReference>
<feature type="domain" description="PKS/mFAS DH" evidence="9">
    <location>
        <begin position="674"/>
        <end position="953"/>
    </location>
</feature>
<evidence type="ECO:0000256" key="4">
    <source>
        <dbReference type="ARBA" id="ARBA00022553"/>
    </source>
</evidence>
<keyword evidence="3" id="KW-0596">Phosphopantetheine</keyword>
<dbReference type="InterPro" id="IPR016039">
    <property type="entry name" value="Thiolase-like"/>
</dbReference>
<dbReference type="InterPro" id="IPR036291">
    <property type="entry name" value="NAD(P)-bd_dom_sf"/>
</dbReference>
<dbReference type="PANTHER" id="PTHR43775">
    <property type="entry name" value="FATTY ACID SYNTHASE"/>
    <property type="match status" value="1"/>
</dbReference>
<dbReference type="SMART" id="SM00826">
    <property type="entry name" value="PKS_DH"/>
    <property type="match status" value="1"/>
</dbReference>
<dbReference type="InterPro" id="IPR014030">
    <property type="entry name" value="Ketoacyl_synth_N"/>
</dbReference>
<evidence type="ECO:0000256" key="1">
    <source>
        <dbReference type="ARBA" id="ARBA00003299"/>
    </source>
</evidence>
<dbReference type="InterPro" id="IPR042104">
    <property type="entry name" value="PKS_dehydratase_sf"/>
</dbReference>
<dbReference type="InterPro" id="IPR050091">
    <property type="entry name" value="PKS_NRPS_Biosynth_Enz"/>
</dbReference>
<comment type="pathway">
    <text evidence="2">Antibiotic biosynthesis; bacillaene biosynthesis.</text>
</comment>
<comment type="caution">
    <text evidence="10">The sequence shown here is derived from an EMBL/GenBank/DDBJ whole genome shotgun (WGS) entry which is preliminary data.</text>
</comment>
<dbReference type="InterPro" id="IPR036736">
    <property type="entry name" value="ACP-like_sf"/>
</dbReference>
<dbReference type="InterPro" id="IPR049551">
    <property type="entry name" value="PKS_DH_C"/>
</dbReference>
<dbReference type="CDD" id="cd08953">
    <property type="entry name" value="KR_2_SDR_x"/>
    <property type="match status" value="1"/>
</dbReference>
<protein>
    <submittedName>
        <fullName evidence="10">SDR family NAD(P)-dependent oxidoreductase</fullName>
    </submittedName>
</protein>
<keyword evidence="5" id="KW-0808">Transferase</keyword>
<dbReference type="InterPro" id="IPR049490">
    <property type="entry name" value="C883_1060-like_KR_N"/>
</dbReference>
<dbReference type="Pfam" id="PF14765">
    <property type="entry name" value="PS-DH"/>
    <property type="match status" value="1"/>
</dbReference>
<dbReference type="InterPro" id="IPR009081">
    <property type="entry name" value="PP-bd_ACP"/>
</dbReference>
<dbReference type="Gene3D" id="1.10.1240.100">
    <property type="match status" value="1"/>
</dbReference>
<evidence type="ECO:0000256" key="3">
    <source>
        <dbReference type="ARBA" id="ARBA00022450"/>
    </source>
</evidence>
<dbReference type="Gene3D" id="3.10.129.110">
    <property type="entry name" value="Polyketide synthase dehydratase"/>
    <property type="match status" value="1"/>
</dbReference>
<name>A0A4U2Y3U0_9BACL</name>
<evidence type="ECO:0000259" key="8">
    <source>
        <dbReference type="PROSITE" id="PS52004"/>
    </source>
</evidence>
<dbReference type="SUPFAM" id="SSF47336">
    <property type="entry name" value="ACP-like"/>
    <property type="match status" value="1"/>
</dbReference>
<evidence type="ECO:0000259" key="9">
    <source>
        <dbReference type="PROSITE" id="PS52019"/>
    </source>
</evidence>
<feature type="region of interest" description="C-terminal hotdog fold" evidence="6">
    <location>
        <begin position="812"/>
        <end position="953"/>
    </location>
</feature>
<evidence type="ECO:0000256" key="6">
    <source>
        <dbReference type="PROSITE-ProRule" id="PRU01363"/>
    </source>
</evidence>
<comment type="function">
    <text evidence="1">Involved in some intermediate steps for the synthesis of the antibiotic polyketide bacillaene which is involved in secondary metabolism.</text>
</comment>
<evidence type="ECO:0000256" key="2">
    <source>
        <dbReference type="ARBA" id="ARBA00004789"/>
    </source>
</evidence>
<dbReference type="Pfam" id="PF02801">
    <property type="entry name" value="Ketoacyl-synt_C"/>
    <property type="match status" value="1"/>
</dbReference>
<evidence type="ECO:0000259" key="7">
    <source>
        <dbReference type="PROSITE" id="PS50075"/>
    </source>
</evidence>
<evidence type="ECO:0000313" key="11">
    <source>
        <dbReference type="Proteomes" id="UP000307841"/>
    </source>
</evidence>
<dbReference type="Pfam" id="PF21089">
    <property type="entry name" value="PKS_DH_N"/>
    <property type="match status" value="1"/>
</dbReference>
<dbReference type="SUPFAM" id="SSF51735">
    <property type="entry name" value="NAD(P)-binding Rossmann-fold domains"/>
    <property type="match status" value="2"/>
</dbReference>
<dbReference type="InterPro" id="IPR014031">
    <property type="entry name" value="Ketoacyl_synth_C"/>
</dbReference>
<dbReference type="InterPro" id="IPR013968">
    <property type="entry name" value="PKS_KR"/>
</dbReference>
<dbReference type="Proteomes" id="UP000307841">
    <property type="component" value="Unassembled WGS sequence"/>
</dbReference>
<feature type="domain" description="Carrier" evidence="7">
    <location>
        <begin position="1473"/>
        <end position="1548"/>
    </location>
</feature>
<reference evidence="10 11" key="1">
    <citation type="submission" date="2019-04" db="EMBL/GenBank/DDBJ databases">
        <title>Whole genome sequencing of Brevibacillus sp. TGS2-1.</title>
        <authorList>
            <person name="Choi A."/>
        </authorList>
    </citation>
    <scope>NUCLEOTIDE SEQUENCE [LARGE SCALE GENOMIC DNA]</scope>
    <source>
        <strain evidence="10 11">TGS2-1</strain>
    </source>
</reference>
<dbReference type="UniPathway" id="UPA01003"/>
<feature type="active site" description="Proton donor; for dehydratase activity" evidence="6">
    <location>
        <position position="872"/>
    </location>
</feature>
<proteinExistence type="predicted"/>
<dbReference type="InterPro" id="IPR049552">
    <property type="entry name" value="PKS_DH_N"/>
</dbReference>
<dbReference type="InterPro" id="IPR049900">
    <property type="entry name" value="PKS_mFAS_DH"/>
</dbReference>
<evidence type="ECO:0000313" key="10">
    <source>
        <dbReference type="EMBL" id="TKI55079.1"/>
    </source>
</evidence>
<gene>
    <name evidence="10" type="ORF">E8L90_06190</name>
</gene>
<dbReference type="SMART" id="SM00822">
    <property type="entry name" value="PKS_KR"/>
    <property type="match status" value="1"/>
</dbReference>
<keyword evidence="11" id="KW-1185">Reference proteome</keyword>
<dbReference type="Pfam" id="PF00550">
    <property type="entry name" value="PP-binding"/>
    <property type="match status" value="1"/>
</dbReference>
<dbReference type="SUPFAM" id="SSF53901">
    <property type="entry name" value="Thiolase-like"/>
    <property type="match status" value="1"/>
</dbReference>
<dbReference type="PROSITE" id="PS00012">
    <property type="entry name" value="PHOSPHOPANTETHEINE"/>
    <property type="match status" value="1"/>
</dbReference>
<dbReference type="InterPro" id="IPR006162">
    <property type="entry name" value="Ppantetheine_attach_site"/>
</dbReference>
<dbReference type="Pfam" id="PF08659">
    <property type="entry name" value="KR"/>
    <property type="match status" value="1"/>
</dbReference>
<dbReference type="RefSeq" id="WP_137028458.1">
    <property type="nucleotide sequence ID" value="NZ_SZNK01000001.1"/>
</dbReference>
<dbReference type="PROSITE" id="PS50075">
    <property type="entry name" value="CARRIER"/>
    <property type="match status" value="1"/>
</dbReference>
<dbReference type="InterPro" id="IPR020807">
    <property type="entry name" value="PKS_DH"/>
</dbReference>
<sequence>MKKLYQYVVEQTNSGQIEKTTAVNLVKLLKQEEGKQPEQEIAIIGMATRMPMAKDIHAFWENLRDGIDCVTEFPLTRRKNTDPIVYSMGISNPEYSVGSFLEEVDLFDYRFFGISPREASLMDPHQRLFLQTAWHAIEDSGYGEKLRGTKTGVYLGISTDFGENYKSFIQASDPSALGVALPGNIKSIIASRIAYLLDLKGPSMMVDTACSSVAVSVHLACQAIRLGECEMALAGGVKLNLFPYKFEDEFHIGIESSDGKTKTFDDRSDGTGLGEGVAAILLKPLSKALKDNDPIHAIIKGSAINQDGHSIGITAPNANAQRDVIVQAWKHAKIDPETITYIEAHGTGTKLGDPIEINGIEMAFRQITDKKQFCAISSVKTNLGHLDFAAGIAGLVKAVLALKHKQLPPNIHFERPNRQIPFVSSPLYVNDRLIKWESSGSPARCGVSSFGLSGTNCHIVLEEAPQPAIDPTSTVTQTASTPEDILQVLALSAKSKSALLSLIRAYHNLLLKEAMIDLTDVCYTANTGRGHYTHRIAVMFRTRDELLRSLSSATDSNLEATDSQDFFYGKHTVVIQHSNREMLPGDITEVEKRRLSEAAHSTLTKEKGETLLADLCRLYVHGADITWEAMHQQGNRRRLHLPVYPFEEKHAWVPILPVSAMQRPSRQGEKDLKHPLLDRVIEMPEQIVSSTTFSVDTHWLLSEHIVGESYVAPGTTYLEMVRAVYAIHAPGQPVALQDITFLSPLAIKADEPKEVQLIVNKTGDSHTFTVTSRSHSDSGWIKHVEGRIRLWTAASSTYATKQDISAIKQRCGHETVILPQTSTSTGFIKTGRHWDTLRKVYRGNTELLAYLELPQELKNEAHQYGLHPSLLDCAVNVAIQHLGAGPYLPFFYKSFHMFHPLPNHVYSHLRWKESFRRDQETATFDISLLDERGELLVWIEGYTIKKVHQFDQRFSQSSDSEHMYHEIAWEPVPLEKKQQQNVEESVVIFKGGCSQDEIVIGLLRQAGRTVIEVEHGEEFGHTEEEYVDFLRTVKESHPTQIILLSPSADTKPADSFSKLQEKQNAGVISLFHLSKALFRSRFREHIELVVVAHAANEITRTESVILPEHAALFGLAKVIDNEFDKLTVRCIDVDGATPASDIFDEITGSSIDRMVGYREGIRYLQTFRPLPLTRLPDKPFFVRDNGVYLITGGTGGIGLVIAKHLAAQNKVTLCLSNRSAMPPREQWDVLAASSEDPKMRAKLNALLEIEEMGSRVVCFSADVSKETDVLQLLAKIRETCGPLNGIIHSAGIAGNGILLLKDKSSFERVLATKIQGTWLLDHLTEEDNLDFLILFSSMTAFTGGLGQSDYTAANAYLDSYAAFRSKQGRRTVTINWPAWRETGMAVDFGVNEMRSIFYPITNSKSLQAFDQIVRRDVSRVIVGEVDTETLDKFLPYLYMRVDAPVAIPPIHKPVKSSTPSSSANTVITGRKDGAFNVTEVRMARIWSRVLGLEEINIYDNFTQLGGDSIMATHLLKELDIEFPDMFDISDIFTYPSVQQMVEYLTNLTGPQSDGPSAPESEPASMGMNRVEEILEKLALGEISVSDADNLLIMINDKHWT</sequence>
<feature type="active site" description="Proton acceptor; for dehydratase activity" evidence="6">
    <location>
        <position position="704"/>
    </location>
</feature>
<feature type="region of interest" description="N-terminal hotdog fold" evidence="6">
    <location>
        <begin position="674"/>
        <end position="795"/>
    </location>
</feature>
<dbReference type="EMBL" id="SZNK01000001">
    <property type="protein sequence ID" value="TKI55079.1"/>
    <property type="molecule type" value="Genomic_DNA"/>
</dbReference>
<dbReference type="OrthoDB" id="9765680at2"/>
<keyword evidence="4" id="KW-0597">Phosphoprotein</keyword>
<dbReference type="Pfam" id="PF21394">
    <property type="entry name" value="Beta-ketacyl_N"/>
    <property type="match status" value="1"/>
</dbReference>
<dbReference type="Pfam" id="PF22621">
    <property type="entry name" value="CurL-like_PKS_C"/>
    <property type="match status" value="1"/>
</dbReference>
<dbReference type="GO" id="GO:0004312">
    <property type="term" value="F:fatty acid synthase activity"/>
    <property type="evidence" value="ECO:0007669"/>
    <property type="project" value="TreeGrafter"/>
</dbReference>
<evidence type="ECO:0000256" key="5">
    <source>
        <dbReference type="ARBA" id="ARBA00022679"/>
    </source>
</evidence>
<dbReference type="InterPro" id="IPR057326">
    <property type="entry name" value="KR_dom"/>
</dbReference>
<dbReference type="CDD" id="cd00833">
    <property type="entry name" value="PKS"/>
    <property type="match status" value="1"/>
</dbReference>
<feature type="domain" description="Ketosynthase family 3 (KS3)" evidence="8">
    <location>
        <begin position="38"/>
        <end position="463"/>
    </location>
</feature>
<organism evidence="10 11">
    <name type="scientific">Brevibacillus antibioticus</name>
    <dbReference type="NCBI Taxonomy" id="2570228"/>
    <lineage>
        <taxon>Bacteria</taxon>
        <taxon>Bacillati</taxon>
        <taxon>Bacillota</taxon>
        <taxon>Bacilli</taxon>
        <taxon>Bacillales</taxon>
        <taxon>Paenibacillaceae</taxon>
        <taxon>Brevibacillus</taxon>
    </lineage>
</organism>
<dbReference type="Pfam" id="PF00109">
    <property type="entry name" value="ketoacyl-synt"/>
    <property type="match status" value="1"/>
</dbReference>
<dbReference type="Gene3D" id="3.40.50.720">
    <property type="entry name" value="NAD(P)-binding Rossmann-like Domain"/>
    <property type="match status" value="1"/>
</dbReference>
<dbReference type="SMART" id="SM00825">
    <property type="entry name" value="PKS_KS"/>
    <property type="match status" value="1"/>
</dbReference>
<dbReference type="InterPro" id="IPR020841">
    <property type="entry name" value="PKS_Beta-ketoAc_synthase_dom"/>
</dbReference>
<dbReference type="PROSITE" id="PS52019">
    <property type="entry name" value="PKS_MFAS_DH"/>
    <property type="match status" value="1"/>
</dbReference>